<accession>A0A4Z0J8R6</accession>
<dbReference type="InterPro" id="IPR011951">
    <property type="entry name" value="HAD-SF_hydro_IA_YjjG/PynA"/>
</dbReference>
<dbReference type="InterPro" id="IPR052550">
    <property type="entry name" value="Pyrimidine_5'-ntase_YjjG"/>
</dbReference>
<name>A0A4Z0J8R6_9LACO</name>
<dbReference type="Proteomes" id="UP000297348">
    <property type="component" value="Unassembled WGS sequence"/>
</dbReference>
<keyword evidence="2" id="KW-1185">Reference proteome</keyword>
<reference evidence="1 2" key="1">
    <citation type="submission" date="2018-10" db="EMBL/GenBank/DDBJ databases">
        <title>Lactobacillus sp. R7 and Lactobacillus sp. R19 isolated from fermented mustard green product of Taiwan.</title>
        <authorList>
            <person name="Lin S.-T."/>
        </authorList>
    </citation>
    <scope>NUCLEOTIDE SEQUENCE [LARGE SCALE GENOMIC DNA]</scope>
    <source>
        <strain evidence="1 2">BCRC 81129</strain>
    </source>
</reference>
<dbReference type="PANTHER" id="PTHR47478:SF1">
    <property type="entry name" value="PYRIMIDINE 5'-NUCLEOTIDASE YJJG"/>
    <property type="match status" value="1"/>
</dbReference>
<dbReference type="AlphaFoldDB" id="A0A4Z0J8R6"/>
<protein>
    <submittedName>
        <fullName evidence="1">Noncanonical pyrimidine nucleotidase, YjjG family</fullName>
    </submittedName>
</protein>
<dbReference type="RefSeq" id="WP_135367796.1">
    <property type="nucleotide sequence ID" value="NZ_RKLX01000007.1"/>
</dbReference>
<gene>
    <name evidence="1" type="ORF">EGT51_05735</name>
</gene>
<dbReference type="OrthoDB" id="9802350at2"/>
<dbReference type="Gene3D" id="3.40.50.1000">
    <property type="entry name" value="HAD superfamily/HAD-like"/>
    <property type="match status" value="1"/>
</dbReference>
<dbReference type="InterPro" id="IPR036412">
    <property type="entry name" value="HAD-like_sf"/>
</dbReference>
<dbReference type="Pfam" id="PF00702">
    <property type="entry name" value="Hydrolase"/>
    <property type="match status" value="1"/>
</dbReference>
<dbReference type="NCBIfam" id="TIGR01549">
    <property type="entry name" value="HAD-SF-IA-v1"/>
    <property type="match status" value="1"/>
</dbReference>
<dbReference type="InterPro" id="IPR023198">
    <property type="entry name" value="PGP-like_dom2"/>
</dbReference>
<organism evidence="1 2">
    <name type="scientific">Levilactobacillus suantsaiihabitans</name>
    <dbReference type="NCBI Taxonomy" id="2487722"/>
    <lineage>
        <taxon>Bacteria</taxon>
        <taxon>Bacillati</taxon>
        <taxon>Bacillota</taxon>
        <taxon>Bacilli</taxon>
        <taxon>Lactobacillales</taxon>
        <taxon>Lactobacillaceae</taxon>
        <taxon>Levilactobacillus</taxon>
    </lineage>
</organism>
<dbReference type="SFLD" id="SFLDG01129">
    <property type="entry name" value="C1.5:_HAD__Beta-PGM__Phosphata"/>
    <property type="match status" value="1"/>
</dbReference>
<dbReference type="InterPro" id="IPR006439">
    <property type="entry name" value="HAD-SF_hydro_IA"/>
</dbReference>
<evidence type="ECO:0000313" key="1">
    <source>
        <dbReference type="EMBL" id="TGD19122.1"/>
    </source>
</evidence>
<comment type="caution">
    <text evidence="1">The sequence shown here is derived from an EMBL/GenBank/DDBJ whole genome shotgun (WGS) entry which is preliminary data.</text>
</comment>
<dbReference type="SUPFAM" id="SSF56784">
    <property type="entry name" value="HAD-like"/>
    <property type="match status" value="1"/>
</dbReference>
<dbReference type="SFLD" id="SFLDS00003">
    <property type="entry name" value="Haloacid_Dehalogenase"/>
    <property type="match status" value="1"/>
</dbReference>
<proteinExistence type="predicted"/>
<dbReference type="EMBL" id="RKLX01000007">
    <property type="protein sequence ID" value="TGD19122.1"/>
    <property type="molecule type" value="Genomic_DNA"/>
</dbReference>
<dbReference type="InterPro" id="IPR023214">
    <property type="entry name" value="HAD_sf"/>
</dbReference>
<dbReference type="Gene3D" id="1.10.150.240">
    <property type="entry name" value="Putative phosphatase, domain 2"/>
    <property type="match status" value="1"/>
</dbReference>
<evidence type="ECO:0000313" key="2">
    <source>
        <dbReference type="Proteomes" id="UP000297348"/>
    </source>
</evidence>
<dbReference type="NCBIfam" id="TIGR02254">
    <property type="entry name" value="YjjG_YfnB"/>
    <property type="match status" value="1"/>
</dbReference>
<dbReference type="PRINTS" id="PR00413">
    <property type="entry name" value="HADHALOGNASE"/>
</dbReference>
<dbReference type="PANTHER" id="PTHR47478">
    <property type="match status" value="1"/>
</dbReference>
<sequence length="227" mass="25356">MKKYAIFDLDDTLLDFSRGETEGITQIFQENGVTDIDSLMQTYLTINHEIWHQIEQGADRGPLLDTRFARTFATVGLSVDSIALEREYKAMLAHNYYTLPGASDLLTHLKQAGLTIIVATNGTKSVQESRLAGAGITPYFDQIFISEDLGYDKPDQRFFAPIFTAYPQLTRDNALMIGDSLRSDILGARNAGLDNVWYNPQHLTNTSAVVPTYEAHDFSDLARLLLA</sequence>
<dbReference type="GO" id="GO:0008253">
    <property type="term" value="F:5'-nucleotidase activity"/>
    <property type="evidence" value="ECO:0007669"/>
    <property type="project" value="InterPro"/>
</dbReference>